<dbReference type="InParanoid" id="A0A2J7R4E2"/>
<evidence type="ECO:0000259" key="2">
    <source>
        <dbReference type="Pfam" id="PF13843"/>
    </source>
</evidence>
<dbReference type="Pfam" id="PF13843">
    <property type="entry name" value="DDE_Tnp_1_7"/>
    <property type="match status" value="1"/>
</dbReference>
<feature type="domain" description="PiggyBac transposable element-derived protein" evidence="2">
    <location>
        <begin position="1"/>
        <end position="72"/>
    </location>
</feature>
<dbReference type="EMBL" id="NEVH01007441">
    <property type="protein sequence ID" value="PNF35687.1"/>
    <property type="molecule type" value="Genomic_DNA"/>
</dbReference>
<organism evidence="3 4">
    <name type="scientific">Cryptotermes secundus</name>
    <dbReference type="NCBI Taxonomy" id="105785"/>
    <lineage>
        <taxon>Eukaryota</taxon>
        <taxon>Metazoa</taxon>
        <taxon>Ecdysozoa</taxon>
        <taxon>Arthropoda</taxon>
        <taxon>Hexapoda</taxon>
        <taxon>Insecta</taxon>
        <taxon>Pterygota</taxon>
        <taxon>Neoptera</taxon>
        <taxon>Polyneoptera</taxon>
        <taxon>Dictyoptera</taxon>
        <taxon>Blattodea</taxon>
        <taxon>Blattoidea</taxon>
        <taxon>Termitoidae</taxon>
        <taxon>Kalotermitidae</taxon>
        <taxon>Cryptotermitinae</taxon>
        <taxon>Cryptotermes</taxon>
    </lineage>
</organism>
<evidence type="ECO:0000313" key="3">
    <source>
        <dbReference type="EMBL" id="PNF35687.1"/>
    </source>
</evidence>
<gene>
    <name evidence="3" type="ORF">B7P43_G17421</name>
</gene>
<dbReference type="InterPro" id="IPR029526">
    <property type="entry name" value="PGBD"/>
</dbReference>
<dbReference type="InterPro" id="IPR036691">
    <property type="entry name" value="Endo/exonu/phosph_ase_sf"/>
</dbReference>
<accession>A0A2J7R4E2</accession>
<dbReference type="Proteomes" id="UP000235965">
    <property type="component" value="Unassembled WGS sequence"/>
</dbReference>
<name>A0A2J7R4E2_9NEOP</name>
<dbReference type="Gene3D" id="3.60.10.10">
    <property type="entry name" value="Endonuclease/exonuclease/phosphatase"/>
    <property type="match status" value="1"/>
</dbReference>
<evidence type="ECO:0000313" key="4">
    <source>
        <dbReference type="Proteomes" id="UP000235965"/>
    </source>
</evidence>
<protein>
    <recommendedName>
        <fullName evidence="2">PiggyBac transposable element-derived protein domain-containing protein</fullName>
    </recommendedName>
</protein>
<sequence length="276" mass="31382">MVSTIHNSSMVDVQRRHGQVKKPLCISEYNMFMKGVDRADQFLAYYSLPRKTVKWTKKVALWLINCAIFNSFTVFKKVNRNSTLKYKAFLLKLAKAWATDVTVAAVPASDTDVVQPGPSVRTRRRLQVDTPGQLSGDMRKHIYENVVRRFNAKVGREDLFKPTIGNESLHEISNDNGVGVIDFATSKNLTVKSTKFPHRIIHKFTWTSSGGKIHNQIDHILIDRRWHSSILDVPSFRAADCDTDHYLVVAKVRETGSEQTNNTQSSYGEVQSQEIK</sequence>
<reference evidence="3 4" key="1">
    <citation type="submission" date="2017-12" db="EMBL/GenBank/DDBJ databases">
        <title>Hemimetabolous genomes reveal molecular basis of termite eusociality.</title>
        <authorList>
            <person name="Harrison M.C."/>
            <person name="Jongepier E."/>
            <person name="Robertson H.M."/>
            <person name="Arning N."/>
            <person name="Bitard-Feildel T."/>
            <person name="Chao H."/>
            <person name="Childers C.P."/>
            <person name="Dinh H."/>
            <person name="Doddapaneni H."/>
            <person name="Dugan S."/>
            <person name="Gowin J."/>
            <person name="Greiner C."/>
            <person name="Han Y."/>
            <person name="Hu H."/>
            <person name="Hughes D.S.T."/>
            <person name="Huylmans A.-K."/>
            <person name="Kemena C."/>
            <person name="Kremer L.P.M."/>
            <person name="Lee S.L."/>
            <person name="Lopez-Ezquerra A."/>
            <person name="Mallet L."/>
            <person name="Monroy-Kuhn J.M."/>
            <person name="Moser A."/>
            <person name="Murali S.C."/>
            <person name="Muzny D.M."/>
            <person name="Otani S."/>
            <person name="Piulachs M.-D."/>
            <person name="Poelchau M."/>
            <person name="Qu J."/>
            <person name="Schaub F."/>
            <person name="Wada-Katsumata A."/>
            <person name="Worley K.C."/>
            <person name="Xie Q."/>
            <person name="Ylla G."/>
            <person name="Poulsen M."/>
            <person name="Gibbs R.A."/>
            <person name="Schal C."/>
            <person name="Richards S."/>
            <person name="Belles X."/>
            <person name="Korb J."/>
            <person name="Bornberg-Bauer E."/>
        </authorList>
    </citation>
    <scope>NUCLEOTIDE SEQUENCE [LARGE SCALE GENOMIC DNA]</scope>
    <source>
        <tissue evidence="3">Whole body</tissue>
    </source>
</reference>
<dbReference type="AlphaFoldDB" id="A0A2J7R4E2"/>
<keyword evidence="4" id="KW-1185">Reference proteome</keyword>
<comment type="caution">
    <text evidence="3">The sequence shown here is derived from an EMBL/GenBank/DDBJ whole genome shotgun (WGS) entry which is preliminary data.</text>
</comment>
<evidence type="ECO:0000256" key="1">
    <source>
        <dbReference type="SAM" id="MobiDB-lite"/>
    </source>
</evidence>
<proteinExistence type="predicted"/>
<dbReference type="PANTHER" id="PTHR46599:SF3">
    <property type="entry name" value="PIGGYBAC TRANSPOSABLE ELEMENT-DERIVED PROTEIN 4"/>
    <property type="match status" value="1"/>
</dbReference>
<dbReference type="STRING" id="105785.A0A2J7R4E2"/>
<dbReference type="PANTHER" id="PTHR46599">
    <property type="entry name" value="PIGGYBAC TRANSPOSABLE ELEMENT-DERIVED PROTEIN 4"/>
    <property type="match status" value="1"/>
</dbReference>
<feature type="region of interest" description="Disordered" evidence="1">
    <location>
        <begin position="257"/>
        <end position="276"/>
    </location>
</feature>